<feature type="active site" description="Proton donor/acceptor" evidence="8">
    <location>
        <position position="73"/>
    </location>
</feature>
<dbReference type="InterPro" id="IPR015942">
    <property type="entry name" value="Asp/Glu/hydantoin_racemase"/>
</dbReference>
<dbReference type="SUPFAM" id="SSF53681">
    <property type="entry name" value="Aspartate/glutamate racemase"/>
    <property type="match status" value="2"/>
</dbReference>
<keyword evidence="3 8" id="KW-0133">Cell shape</keyword>
<dbReference type="GO" id="GO:0009252">
    <property type="term" value="P:peptidoglycan biosynthetic process"/>
    <property type="evidence" value="ECO:0007669"/>
    <property type="project" value="UniProtKB-UniRule"/>
</dbReference>
<sequence>MNSHPIGFMDSGLGGLTVVKEAMKKLPHENMVFLGDEARLPYGEKTAKQVQTFAKQIAKFQIKKGIKILVIACNTATAQALPMLKRELNIPVIGVIEPGSEMAIRTTKNNQVGVIATNGTVKNGAYLRAIKKDDPNINLYSLGCPEFVQMVEHGHYSSNDDQKKVSKDLKPIHKTHIDTLIMGCTHFPIMQNLIQKAVGKHIKLVDPGIAITDVIVDVLSDYNLAVDPNNQPHRVFYTTGDVNNFDRIASDWLKMPIHAQHVNVKELEALTK</sequence>
<feature type="binding site" evidence="8">
    <location>
        <begin position="185"/>
        <end position="186"/>
    </location>
    <ligand>
        <name>substrate</name>
    </ligand>
</feature>
<feature type="binding site" evidence="8">
    <location>
        <begin position="74"/>
        <end position="75"/>
    </location>
    <ligand>
        <name>substrate</name>
    </ligand>
</feature>
<dbReference type="PANTHER" id="PTHR21198">
    <property type="entry name" value="GLUTAMATE RACEMASE"/>
    <property type="match status" value="1"/>
</dbReference>
<gene>
    <name evidence="8" type="primary">murI</name>
    <name evidence="9" type="ORF">WR164_06710</name>
</gene>
<accession>A0A9W6B0R8</accession>
<dbReference type="InterPro" id="IPR033134">
    <property type="entry name" value="Asp/Glu_racemase_AS_2"/>
</dbReference>
<dbReference type="NCBIfam" id="TIGR00067">
    <property type="entry name" value="glut_race"/>
    <property type="match status" value="1"/>
</dbReference>
<protein>
    <recommendedName>
        <fullName evidence="7 8">Glutamate racemase</fullName>
        <ecNumber evidence="2 8">5.1.1.3</ecNumber>
    </recommendedName>
</protein>
<evidence type="ECO:0000256" key="1">
    <source>
        <dbReference type="ARBA" id="ARBA00001602"/>
    </source>
</evidence>
<dbReference type="Pfam" id="PF01177">
    <property type="entry name" value="Asp_Glu_race"/>
    <property type="match status" value="1"/>
</dbReference>
<evidence type="ECO:0000256" key="6">
    <source>
        <dbReference type="ARBA" id="ARBA00023316"/>
    </source>
</evidence>
<dbReference type="RefSeq" id="WP_286136152.1">
    <property type="nucleotide sequence ID" value="NZ_BRPL01000002.1"/>
</dbReference>
<organism evidence="9 10">
    <name type="scientific">Philodulcilactobacillus myokoensis</name>
    <dbReference type="NCBI Taxonomy" id="2929573"/>
    <lineage>
        <taxon>Bacteria</taxon>
        <taxon>Bacillati</taxon>
        <taxon>Bacillota</taxon>
        <taxon>Bacilli</taxon>
        <taxon>Lactobacillales</taxon>
        <taxon>Lactobacillaceae</taxon>
        <taxon>Philodulcilactobacillus</taxon>
    </lineage>
</organism>
<comment type="similarity">
    <text evidence="8">Belongs to the aspartate/glutamate racemases family.</text>
</comment>
<comment type="function">
    <text evidence="8">Provides the (R)-glutamate required for cell wall biosynthesis.</text>
</comment>
<evidence type="ECO:0000313" key="10">
    <source>
        <dbReference type="Proteomes" id="UP001144204"/>
    </source>
</evidence>
<dbReference type="GO" id="GO:0071555">
    <property type="term" value="P:cell wall organization"/>
    <property type="evidence" value="ECO:0007669"/>
    <property type="project" value="UniProtKB-KW"/>
</dbReference>
<keyword evidence="6 8" id="KW-0961">Cell wall biogenesis/degradation</keyword>
<dbReference type="PROSITE" id="PS00923">
    <property type="entry name" value="ASP_GLU_RACEMASE_1"/>
    <property type="match status" value="1"/>
</dbReference>
<feature type="binding site" evidence="8">
    <location>
        <begin position="10"/>
        <end position="11"/>
    </location>
    <ligand>
        <name>substrate</name>
    </ligand>
</feature>
<evidence type="ECO:0000256" key="7">
    <source>
        <dbReference type="ARBA" id="ARBA00070053"/>
    </source>
</evidence>
<dbReference type="GO" id="GO:0042802">
    <property type="term" value="F:identical protein binding"/>
    <property type="evidence" value="ECO:0007669"/>
    <property type="project" value="UniProtKB-ARBA"/>
</dbReference>
<dbReference type="GO" id="GO:0008360">
    <property type="term" value="P:regulation of cell shape"/>
    <property type="evidence" value="ECO:0007669"/>
    <property type="project" value="UniProtKB-KW"/>
</dbReference>
<comment type="caution">
    <text evidence="9">The sequence shown here is derived from an EMBL/GenBank/DDBJ whole genome shotgun (WGS) entry which is preliminary data.</text>
</comment>
<dbReference type="Proteomes" id="UP001144204">
    <property type="component" value="Unassembled WGS sequence"/>
</dbReference>
<reference evidence="9" key="2">
    <citation type="journal article" date="2023" name="PLoS ONE">
        <title>Philodulcilactobacillus myokoensis gen. nov., sp. nov., a fructophilic, acidophilic, and agar-phobic lactic acid bacterium isolated from fermented vegetable extracts.</title>
        <authorList>
            <person name="Kouya T."/>
            <person name="Ishiyama Y."/>
            <person name="Ohashi S."/>
            <person name="Kumakubo R."/>
            <person name="Yamazaki T."/>
            <person name="Otaki T."/>
        </authorList>
    </citation>
    <scope>NUCLEOTIDE SEQUENCE</scope>
    <source>
        <strain evidence="9">WR16-4</strain>
    </source>
</reference>
<comment type="pathway">
    <text evidence="8">Cell wall biogenesis; peptidoglycan biosynthesis.</text>
</comment>
<dbReference type="EMBL" id="BRPL01000002">
    <property type="protein sequence ID" value="GLB46692.1"/>
    <property type="molecule type" value="Genomic_DNA"/>
</dbReference>
<evidence type="ECO:0000256" key="4">
    <source>
        <dbReference type="ARBA" id="ARBA00022984"/>
    </source>
</evidence>
<dbReference type="Gene3D" id="3.40.50.1860">
    <property type="match status" value="2"/>
</dbReference>
<dbReference type="PANTHER" id="PTHR21198:SF2">
    <property type="entry name" value="GLUTAMATE RACEMASE"/>
    <property type="match status" value="1"/>
</dbReference>
<keyword evidence="4 8" id="KW-0573">Peptidoglycan synthesis</keyword>
<dbReference type="AlphaFoldDB" id="A0A9W6B0R8"/>
<dbReference type="InterPro" id="IPR018187">
    <property type="entry name" value="Asp/Glu_racemase_AS_1"/>
</dbReference>
<feature type="binding site" evidence="8">
    <location>
        <begin position="42"/>
        <end position="43"/>
    </location>
    <ligand>
        <name>substrate</name>
    </ligand>
</feature>
<evidence type="ECO:0000256" key="8">
    <source>
        <dbReference type="HAMAP-Rule" id="MF_00258"/>
    </source>
</evidence>
<evidence type="ECO:0000256" key="2">
    <source>
        <dbReference type="ARBA" id="ARBA00013090"/>
    </source>
</evidence>
<dbReference type="GO" id="GO:0008881">
    <property type="term" value="F:glutamate racemase activity"/>
    <property type="evidence" value="ECO:0007669"/>
    <property type="project" value="UniProtKB-UniRule"/>
</dbReference>
<evidence type="ECO:0000256" key="5">
    <source>
        <dbReference type="ARBA" id="ARBA00023235"/>
    </source>
</evidence>
<evidence type="ECO:0000313" key="9">
    <source>
        <dbReference type="EMBL" id="GLB46692.1"/>
    </source>
</evidence>
<keyword evidence="10" id="KW-1185">Reference proteome</keyword>
<feature type="active site" description="Proton donor/acceptor" evidence="8">
    <location>
        <position position="184"/>
    </location>
</feature>
<dbReference type="InterPro" id="IPR001920">
    <property type="entry name" value="Asp/Glu_race"/>
</dbReference>
<comment type="catalytic activity">
    <reaction evidence="1 8">
        <text>L-glutamate = D-glutamate</text>
        <dbReference type="Rhea" id="RHEA:12813"/>
        <dbReference type="ChEBI" id="CHEBI:29985"/>
        <dbReference type="ChEBI" id="CHEBI:29986"/>
        <dbReference type="EC" id="5.1.1.3"/>
    </reaction>
</comment>
<dbReference type="HAMAP" id="MF_00258">
    <property type="entry name" value="Glu_racemase"/>
    <property type="match status" value="1"/>
</dbReference>
<name>A0A9W6B0R8_9LACO</name>
<proteinExistence type="inferred from homology"/>
<reference evidence="9" key="1">
    <citation type="submission" date="2022-07" db="EMBL/GenBank/DDBJ databases">
        <authorList>
            <person name="Kouya T."/>
            <person name="Ishiyama Y."/>
        </authorList>
    </citation>
    <scope>NUCLEOTIDE SEQUENCE</scope>
    <source>
        <strain evidence="9">WR16-4</strain>
    </source>
</reference>
<dbReference type="PROSITE" id="PS00924">
    <property type="entry name" value="ASP_GLU_RACEMASE_2"/>
    <property type="match status" value="1"/>
</dbReference>
<dbReference type="InterPro" id="IPR004391">
    <property type="entry name" value="Glu_race"/>
</dbReference>
<keyword evidence="5 8" id="KW-0413">Isomerase</keyword>
<dbReference type="FunFam" id="3.40.50.1860:FF:000002">
    <property type="entry name" value="Glutamate racemase"/>
    <property type="match status" value="1"/>
</dbReference>
<evidence type="ECO:0000256" key="3">
    <source>
        <dbReference type="ARBA" id="ARBA00022960"/>
    </source>
</evidence>
<dbReference type="EC" id="5.1.1.3" evidence="2 8"/>